<feature type="compositionally biased region" description="Basic and acidic residues" evidence="5">
    <location>
        <begin position="419"/>
        <end position="432"/>
    </location>
</feature>
<proteinExistence type="predicted"/>
<accession>A0A918H7M5</accession>
<dbReference type="PANTHER" id="PTHR43557">
    <property type="entry name" value="APOPTOSIS-INDUCING FACTOR 1"/>
    <property type="match status" value="1"/>
</dbReference>
<evidence type="ECO:0000256" key="5">
    <source>
        <dbReference type="SAM" id="MobiDB-lite"/>
    </source>
</evidence>
<evidence type="ECO:0000256" key="2">
    <source>
        <dbReference type="ARBA" id="ARBA00022630"/>
    </source>
</evidence>
<dbReference type="Proteomes" id="UP000646776">
    <property type="component" value="Unassembled WGS sequence"/>
</dbReference>
<evidence type="ECO:0000313" key="7">
    <source>
        <dbReference type="EMBL" id="GGT44861.1"/>
    </source>
</evidence>
<keyword evidence="2" id="KW-0285">Flavoprotein</keyword>
<reference evidence="7" key="2">
    <citation type="submission" date="2020-09" db="EMBL/GenBank/DDBJ databases">
        <authorList>
            <person name="Sun Q."/>
            <person name="Ohkuma M."/>
        </authorList>
    </citation>
    <scope>NUCLEOTIDE SEQUENCE</scope>
    <source>
        <strain evidence="7">JCM 4125</strain>
    </source>
</reference>
<keyword evidence="4" id="KW-0560">Oxidoreductase</keyword>
<evidence type="ECO:0000256" key="4">
    <source>
        <dbReference type="ARBA" id="ARBA00023002"/>
    </source>
</evidence>
<dbReference type="EMBL" id="BMSA01000004">
    <property type="protein sequence ID" value="GGT44861.1"/>
    <property type="molecule type" value="Genomic_DNA"/>
</dbReference>
<comment type="caution">
    <text evidence="7">The sequence shown here is derived from an EMBL/GenBank/DDBJ whole genome shotgun (WGS) entry which is preliminary data.</text>
</comment>
<keyword evidence="8" id="KW-1185">Reference proteome</keyword>
<dbReference type="AlphaFoldDB" id="A0A918H7M5"/>
<dbReference type="Pfam" id="PF07992">
    <property type="entry name" value="Pyr_redox_2"/>
    <property type="match status" value="1"/>
</dbReference>
<dbReference type="InterPro" id="IPR016156">
    <property type="entry name" value="FAD/NAD-linked_Rdtase_dimer_sf"/>
</dbReference>
<dbReference type="SUPFAM" id="SSF51905">
    <property type="entry name" value="FAD/NAD(P)-binding domain"/>
    <property type="match status" value="1"/>
</dbReference>
<keyword evidence="3" id="KW-0274">FAD</keyword>
<dbReference type="PRINTS" id="PR00411">
    <property type="entry name" value="PNDRDTASEI"/>
</dbReference>
<evidence type="ECO:0000259" key="6">
    <source>
        <dbReference type="Pfam" id="PF07992"/>
    </source>
</evidence>
<dbReference type="Gene3D" id="3.50.50.60">
    <property type="entry name" value="FAD/NAD(P)-binding domain"/>
    <property type="match status" value="2"/>
</dbReference>
<sequence>MNGDGPLHRLRREGRIVVVGASLAGLRAAETLRDEGFAGSLTLIGDEPYEPYDRPPLSKQVLLGMADADRTALPRRRALDATWRLGVAATGLDMAARRVRLADGDEVPYDRLLIATGVRARPWPREAEAALDGVICLRSRGDGAALARRLAEGPRRVLVIGAGFTGSEIASACRERGVAVTVAERGAAPLVGALGGVVGAVAAELQRAHGVDLRCGVMVTALEGDASGRVRAAQLSDGSTVEADVVVVSLGAQRNTDWLAGSGLGAGPRGIACDAGCRAFDIRGIVTDDIFAAGDVARCPHPLFGYQFLSLEHWGNAVSQARIAAHNMISESTDRLPHLAVPAFWSSQFGVSIKSVGVPTLGTEIVVPQGSLDGGGFVGVYGYQGRVVGAVSFDHARWLPFYEEQIEKAAPFPPPFPTLDRRPDAQRPRDADFPDPSVPTHGPTVTLSGYSPADRRMTFTPAH</sequence>
<protein>
    <submittedName>
        <fullName evidence="7">Pyridine nucleotide-disulfide oxidoreductase</fullName>
    </submittedName>
</protein>
<dbReference type="InterPro" id="IPR036188">
    <property type="entry name" value="FAD/NAD-bd_sf"/>
</dbReference>
<evidence type="ECO:0000313" key="8">
    <source>
        <dbReference type="Proteomes" id="UP000646776"/>
    </source>
</evidence>
<dbReference type="InterPro" id="IPR050446">
    <property type="entry name" value="FAD-oxidoreductase/Apoptosis"/>
</dbReference>
<evidence type="ECO:0000256" key="1">
    <source>
        <dbReference type="ARBA" id="ARBA00001974"/>
    </source>
</evidence>
<dbReference type="SUPFAM" id="SSF55424">
    <property type="entry name" value="FAD/NAD-linked reductases, dimerisation (C-terminal) domain"/>
    <property type="match status" value="1"/>
</dbReference>
<feature type="region of interest" description="Disordered" evidence="5">
    <location>
        <begin position="412"/>
        <end position="463"/>
    </location>
</feature>
<dbReference type="PANTHER" id="PTHR43557:SF2">
    <property type="entry name" value="RIESKE DOMAIN-CONTAINING PROTEIN-RELATED"/>
    <property type="match status" value="1"/>
</dbReference>
<comment type="cofactor">
    <cofactor evidence="1">
        <name>FAD</name>
        <dbReference type="ChEBI" id="CHEBI:57692"/>
    </cofactor>
</comment>
<dbReference type="GO" id="GO:0016651">
    <property type="term" value="F:oxidoreductase activity, acting on NAD(P)H"/>
    <property type="evidence" value="ECO:0007669"/>
    <property type="project" value="TreeGrafter"/>
</dbReference>
<dbReference type="InterPro" id="IPR023753">
    <property type="entry name" value="FAD/NAD-binding_dom"/>
</dbReference>
<organism evidence="7 8">
    <name type="scientific">Streptomyces phaeofaciens</name>
    <dbReference type="NCBI Taxonomy" id="68254"/>
    <lineage>
        <taxon>Bacteria</taxon>
        <taxon>Bacillati</taxon>
        <taxon>Actinomycetota</taxon>
        <taxon>Actinomycetes</taxon>
        <taxon>Kitasatosporales</taxon>
        <taxon>Streptomycetaceae</taxon>
        <taxon>Streptomyces</taxon>
    </lineage>
</organism>
<dbReference type="PRINTS" id="PR00368">
    <property type="entry name" value="FADPNR"/>
</dbReference>
<name>A0A918H7M5_9ACTN</name>
<reference evidence="7" key="1">
    <citation type="journal article" date="2014" name="Int. J. Syst. Evol. Microbiol.">
        <title>Complete genome sequence of Corynebacterium casei LMG S-19264T (=DSM 44701T), isolated from a smear-ripened cheese.</title>
        <authorList>
            <consortium name="US DOE Joint Genome Institute (JGI-PGF)"/>
            <person name="Walter F."/>
            <person name="Albersmeier A."/>
            <person name="Kalinowski J."/>
            <person name="Ruckert C."/>
        </authorList>
    </citation>
    <scope>NUCLEOTIDE SEQUENCE</scope>
    <source>
        <strain evidence="7">JCM 4125</strain>
    </source>
</reference>
<gene>
    <name evidence="7" type="primary">hcaD</name>
    <name evidence="7" type="ORF">GCM10010226_21840</name>
</gene>
<dbReference type="RefSeq" id="WP_189710225.1">
    <property type="nucleotide sequence ID" value="NZ_BMSA01000004.1"/>
</dbReference>
<evidence type="ECO:0000256" key="3">
    <source>
        <dbReference type="ARBA" id="ARBA00022827"/>
    </source>
</evidence>
<dbReference type="Gene3D" id="3.30.390.30">
    <property type="match status" value="1"/>
</dbReference>
<dbReference type="GO" id="GO:0005737">
    <property type="term" value="C:cytoplasm"/>
    <property type="evidence" value="ECO:0007669"/>
    <property type="project" value="TreeGrafter"/>
</dbReference>
<feature type="domain" description="FAD/NAD(P)-binding" evidence="6">
    <location>
        <begin position="15"/>
        <end position="321"/>
    </location>
</feature>